<reference evidence="6 7" key="1">
    <citation type="submission" date="2017-02" db="EMBL/GenBank/DDBJ databases">
        <title>Chromobacterium haemolyticum H5244.</title>
        <authorList>
            <person name="Gulvik C.A."/>
        </authorList>
    </citation>
    <scope>NUCLEOTIDE SEQUENCE [LARGE SCALE GENOMIC DNA]</scope>
    <source>
        <strain evidence="6 7">H5244</strain>
    </source>
</reference>
<keyword evidence="2 4" id="KW-0238">DNA-binding</keyword>
<feature type="domain" description="HTH tetR-type" evidence="5">
    <location>
        <begin position="17"/>
        <end position="77"/>
    </location>
</feature>
<keyword evidence="3" id="KW-0804">Transcription</keyword>
<dbReference type="PRINTS" id="PR00455">
    <property type="entry name" value="HTHTETR"/>
</dbReference>
<evidence type="ECO:0000259" key="5">
    <source>
        <dbReference type="PROSITE" id="PS50977"/>
    </source>
</evidence>
<dbReference type="EMBL" id="MUKV01000002">
    <property type="protein sequence ID" value="OQS43648.1"/>
    <property type="molecule type" value="Genomic_DNA"/>
</dbReference>
<dbReference type="PROSITE" id="PS50977">
    <property type="entry name" value="HTH_TETR_2"/>
    <property type="match status" value="1"/>
</dbReference>
<sequence length="204" mass="21897">MPMIPQARKQPGQARSRHVVAAILEAAARILEHDGYAGLTTNKAAELAGVSIGSLYQYFPNKQALVAALHGRHGEETLATAREALRLSDGLPWQAQLACLVSACLRLHLAAPGLHRVLEREWPQFDLPPADNPQDAALLDCVAEWLAGCGLPAERAPRLLRMADSLIHGLALEDAPDEAELTRCVAAALAAYLTLPRQGPEIST</sequence>
<name>A0A1W0D9M9_9NEIS</name>
<evidence type="ECO:0000256" key="2">
    <source>
        <dbReference type="ARBA" id="ARBA00023125"/>
    </source>
</evidence>
<dbReference type="InterPro" id="IPR009057">
    <property type="entry name" value="Homeodomain-like_sf"/>
</dbReference>
<dbReference type="GO" id="GO:0003700">
    <property type="term" value="F:DNA-binding transcription factor activity"/>
    <property type="evidence" value="ECO:0007669"/>
    <property type="project" value="TreeGrafter"/>
</dbReference>
<evidence type="ECO:0000256" key="3">
    <source>
        <dbReference type="ARBA" id="ARBA00023163"/>
    </source>
</evidence>
<dbReference type="SUPFAM" id="SSF48498">
    <property type="entry name" value="Tetracyclin repressor-like, C-terminal domain"/>
    <property type="match status" value="1"/>
</dbReference>
<dbReference type="Proteomes" id="UP000192721">
    <property type="component" value="Unassembled WGS sequence"/>
</dbReference>
<dbReference type="InterPro" id="IPR050109">
    <property type="entry name" value="HTH-type_TetR-like_transc_reg"/>
</dbReference>
<dbReference type="RefSeq" id="WP_081554483.1">
    <property type="nucleotide sequence ID" value="NZ_CP109905.1"/>
</dbReference>
<dbReference type="InterPro" id="IPR036271">
    <property type="entry name" value="Tet_transcr_reg_TetR-rel_C_sf"/>
</dbReference>
<dbReference type="AlphaFoldDB" id="A0A1W0D9M9"/>
<dbReference type="GO" id="GO:0000976">
    <property type="term" value="F:transcription cis-regulatory region binding"/>
    <property type="evidence" value="ECO:0007669"/>
    <property type="project" value="TreeGrafter"/>
</dbReference>
<dbReference type="Gene3D" id="1.10.357.10">
    <property type="entry name" value="Tetracycline Repressor, domain 2"/>
    <property type="match status" value="1"/>
</dbReference>
<accession>A0A1W0D9M9</accession>
<dbReference type="PANTHER" id="PTHR30055:SF234">
    <property type="entry name" value="HTH-TYPE TRANSCRIPTIONAL REGULATOR BETI"/>
    <property type="match status" value="1"/>
</dbReference>
<dbReference type="SUPFAM" id="SSF46689">
    <property type="entry name" value="Homeodomain-like"/>
    <property type="match status" value="1"/>
</dbReference>
<feature type="DNA-binding region" description="H-T-H motif" evidence="4">
    <location>
        <begin position="40"/>
        <end position="59"/>
    </location>
</feature>
<evidence type="ECO:0000313" key="6">
    <source>
        <dbReference type="EMBL" id="OQS43648.1"/>
    </source>
</evidence>
<organism evidence="6 7">
    <name type="scientific">Chromobacterium haemolyticum</name>
    <dbReference type="NCBI Taxonomy" id="394935"/>
    <lineage>
        <taxon>Bacteria</taxon>
        <taxon>Pseudomonadati</taxon>
        <taxon>Pseudomonadota</taxon>
        <taxon>Betaproteobacteria</taxon>
        <taxon>Neisseriales</taxon>
        <taxon>Chromobacteriaceae</taxon>
        <taxon>Chromobacterium</taxon>
    </lineage>
</organism>
<evidence type="ECO:0000256" key="4">
    <source>
        <dbReference type="PROSITE-ProRule" id="PRU00335"/>
    </source>
</evidence>
<dbReference type="Pfam" id="PF00440">
    <property type="entry name" value="TetR_N"/>
    <property type="match status" value="1"/>
</dbReference>
<evidence type="ECO:0000313" key="7">
    <source>
        <dbReference type="Proteomes" id="UP000192721"/>
    </source>
</evidence>
<protein>
    <recommendedName>
        <fullName evidence="5">HTH tetR-type domain-containing protein</fullName>
    </recommendedName>
</protein>
<gene>
    <name evidence="6" type="ORF">B0T45_02745</name>
</gene>
<comment type="caution">
    <text evidence="6">The sequence shown here is derived from an EMBL/GenBank/DDBJ whole genome shotgun (WGS) entry which is preliminary data.</text>
</comment>
<dbReference type="InterPro" id="IPR001647">
    <property type="entry name" value="HTH_TetR"/>
</dbReference>
<keyword evidence="1" id="KW-0805">Transcription regulation</keyword>
<dbReference type="PANTHER" id="PTHR30055">
    <property type="entry name" value="HTH-TYPE TRANSCRIPTIONAL REGULATOR RUTR"/>
    <property type="match status" value="1"/>
</dbReference>
<evidence type="ECO:0000256" key="1">
    <source>
        <dbReference type="ARBA" id="ARBA00023015"/>
    </source>
</evidence>
<proteinExistence type="predicted"/>